<dbReference type="EMBL" id="CYGV01000935">
    <property type="protein sequence ID" value="CUA69733.1"/>
    <property type="molecule type" value="Genomic_DNA"/>
</dbReference>
<evidence type="ECO:0000313" key="3">
    <source>
        <dbReference type="Proteomes" id="UP000044841"/>
    </source>
</evidence>
<gene>
    <name evidence="2" type="ORF">RSOLAG22IIIB_08654</name>
</gene>
<proteinExistence type="predicted"/>
<feature type="compositionally biased region" description="Basic and acidic residues" evidence="1">
    <location>
        <begin position="61"/>
        <end position="70"/>
    </location>
</feature>
<sequence>MRECGLSRNHSATERLKSTSREKLSHLKCGLVSSCPIPLDHRAQVPLDSTTEIEPVPSDAIPRKAEENLPPRKLPSSVRSWIDQGAPGRLRLQGIDYEELKGILCKLDNLGIRTRFDWDNESRTAVIRGLTELHKEAESWFGDQVAPLIKQKIEQVAICGRPSISIWGSEPLRVGSRITKDQSRLTPDHSLSHMHFNTNEILEYVSGVSMPPRVIFEIVESECYYLMIEKVFKYLYDMIGVHTVVLCTMTNIPYPTNSGAELAKPKPFKAGIEVWTRKADGLVGDHKLAEDLITRPDFEPNHADASSLVPAEFKDRAGEYFRPDPNNPDRKQRIYRRSSEIVLCDESVPTGQEKLNPELILSVYDVLRPCRRFPDRYIRDRDVVIPLKDIRRSLMSALEDRRELLQQHQARDA</sequence>
<keyword evidence="3" id="KW-1185">Reference proteome</keyword>
<feature type="region of interest" description="Disordered" evidence="1">
    <location>
        <begin position="51"/>
        <end position="74"/>
    </location>
</feature>
<evidence type="ECO:0000313" key="2">
    <source>
        <dbReference type="EMBL" id="CUA69733.1"/>
    </source>
</evidence>
<dbReference type="Proteomes" id="UP000044841">
    <property type="component" value="Unassembled WGS sequence"/>
</dbReference>
<organism evidence="2 3">
    <name type="scientific">Rhizoctonia solani</name>
    <dbReference type="NCBI Taxonomy" id="456999"/>
    <lineage>
        <taxon>Eukaryota</taxon>
        <taxon>Fungi</taxon>
        <taxon>Dikarya</taxon>
        <taxon>Basidiomycota</taxon>
        <taxon>Agaricomycotina</taxon>
        <taxon>Agaricomycetes</taxon>
        <taxon>Cantharellales</taxon>
        <taxon>Ceratobasidiaceae</taxon>
        <taxon>Rhizoctonia</taxon>
    </lineage>
</organism>
<protein>
    <submittedName>
        <fullName evidence="2">Uncharacterized protein</fullName>
    </submittedName>
</protein>
<evidence type="ECO:0000256" key="1">
    <source>
        <dbReference type="SAM" id="MobiDB-lite"/>
    </source>
</evidence>
<name>A0A0K6FU93_9AGAM</name>
<dbReference type="AlphaFoldDB" id="A0A0K6FU93"/>
<accession>A0A0K6FU93</accession>
<reference evidence="2 3" key="1">
    <citation type="submission" date="2015-07" db="EMBL/GenBank/DDBJ databases">
        <authorList>
            <person name="Noorani M."/>
        </authorList>
    </citation>
    <scope>NUCLEOTIDE SEQUENCE [LARGE SCALE GENOMIC DNA]</scope>
    <source>
        <strain evidence="2">BBA 69670</strain>
    </source>
</reference>